<keyword evidence="1" id="KW-0732">Signal</keyword>
<dbReference type="EMBL" id="BLXX01000007">
    <property type="protein sequence ID" value="GFO60120.1"/>
    <property type="molecule type" value="Genomic_DNA"/>
</dbReference>
<name>A0A6V8MJG9_9BACT</name>
<keyword evidence="3" id="KW-1185">Reference proteome</keyword>
<feature type="chain" id="PRO_5028453864" evidence="1">
    <location>
        <begin position="25"/>
        <end position="265"/>
    </location>
</feature>
<accession>A0A6V8MJG9</accession>
<gene>
    <name evidence="2" type="ORF">GMST_24450</name>
</gene>
<evidence type="ECO:0000313" key="3">
    <source>
        <dbReference type="Proteomes" id="UP000556026"/>
    </source>
</evidence>
<dbReference type="Proteomes" id="UP000556026">
    <property type="component" value="Unassembled WGS sequence"/>
</dbReference>
<feature type="signal peptide" evidence="1">
    <location>
        <begin position="1"/>
        <end position="24"/>
    </location>
</feature>
<proteinExistence type="predicted"/>
<comment type="caution">
    <text evidence="2">The sequence shown here is derived from an EMBL/GenBank/DDBJ whole genome shotgun (WGS) entry which is preliminary data.</text>
</comment>
<organism evidence="2 3">
    <name type="scientific">Geomonas silvestris</name>
    <dbReference type="NCBI Taxonomy" id="2740184"/>
    <lineage>
        <taxon>Bacteria</taxon>
        <taxon>Pseudomonadati</taxon>
        <taxon>Thermodesulfobacteriota</taxon>
        <taxon>Desulfuromonadia</taxon>
        <taxon>Geobacterales</taxon>
        <taxon>Geobacteraceae</taxon>
        <taxon>Geomonas</taxon>
    </lineage>
</organism>
<reference evidence="3" key="1">
    <citation type="submission" date="2020-06" db="EMBL/GenBank/DDBJ databases">
        <title>Draft genomic sequence of Geomonas sp. Red330.</title>
        <authorList>
            <person name="Itoh H."/>
            <person name="Zhenxing X."/>
            <person name="Ushijima N."/>
            <person name="Masuda Y."/>
            <person name="Shiratori Y."/>
            <person name="Senoo K."/>
        </authorList>
    </citation>
    <scope>NUCLEOTIDE SEQUENCE [LARGE SCALE GENOMIC DNA]</scope>
    <source>
        <strain evidence="3">Red330</strain>
    </source>
</reference>
<evidence type="ECO:0000313" key="2">
    <source>
        <dbReference type="EMBL" id="GFO60120.1"/>
    </source>
</evidence>
<dbReference type="RefSeq" id="WP_183354944.1">
    <property type="nucleotide sequence ID" value="NZ_BLXX01000007.1"/>
</dbReference>
<sequence>MKRISKILMLAMALTAATSGIASATPSTQIWIPSTDIQSFGTVHLNIDNYFRASGVPKSAPTASATRDANVMDIGPTVGILPFEKIQAEIGFDYLVTANEPNDNHPLSANFKIGTPEDSLFKYSPAIAVGMYNIGPTLSSSMAPGVTSGQNIAYGLVAKTLPVVGRLSAGYYRGSERALVSDFNTLKPENDGVLLSWDRTMSEISDKLWFAVDYMGGNNADGAVNFGASWNFAKNVSVIFGYDVYTKKSLAGNNTFTTQLDINFP</sequence>
<protein>
    <submittedName>
        <fullName evidence="2">Uncharacterized protein</fullName>
    </submittedName>
</protein>
<evidence type="ECO:0000256" key="1">
    <source>
        <dbReference type="SAM" id="SignalP"/>
    </source>
</evidence>
<dbReference type="AlphaFoldDB" id="A0A6V8MJG9"/>